<dbReference type="Gene3D" id="3.40.50.720">
    <property type="entry name" value="NAD(P)-binding Rossmann-like Domain"/>
    <property type="match status" value="1"/>
</dbReference>
<dbReference type="Proteomes" id="UP001391051">
    <property type="component" value="Unassembled WGS sequence"/>
</dbReference>
<reference evidence="2 3" key="1">
    <citation type="submission" date="2023-01" db="EMBL/GenBank/DDBJ databases">
        <title>Analysis of 21 Apiospora genomes using comparative genomics revels a genus with tremendous synthesis potential of carbohydrate active enzymes and secondary metabolites.</title>
        <authorList>
            <person name="Sorensen T."/>
        </authorList>
    </citation>
    <scope>NUCLEOTIDE SEQUENCE [LARGE SCALE GENOMIC DNA]</scope>
    <source>
        <strain evidence="2 3">CBS 24483</strain>
    </source>
</reference>
<evidence type="ECO:0000313" key="2">
    <source>
        <dbReference type="EMBL" id="KAK7967786.1"/>
    </source>
</evidence>
<evidence type="ECO:0000313" key="3">
    <source>
        <dbReference type="Proteomes" id="UP001391051"/>
    </source>
</evidence>
<keyword evidence="3" id="KW-1185">Reference proteome</keyword>
<dbReference type="RefSeq" id="XP_066707178.1">
    <property type="nucleotide sequence ID" value="XM_066838285.1"/>
</dbReference>
<dbReference type="GeneID" id="92071347"/>
<evidence type="ECO:0000256" key="1">
    <source>
        <dbReference type="ARBA" id="ARBA00023002"/>
    </source>
</evidence>
<dbReference type="InterPro" id="IPR002347">
    <property type="entry name" value="SDR_fam"/>
</dbReference>
<dbReference type="InterPro" id="IPR036291">
    <property type="entry name" value="NAD(P)-bd_dom_sf"/>
</dbReference>
<sequence>MPLFELSPFQFLVSQWTPLPYPATDCTDKVIIVTGGNVGLGLEAARHFTRLNAAKVILACRNTEKGHAEKADIESTTPHRQGAVEVWPLDLASFGSVRDFGRRADRQLGRLDVLLANASVLHTRFAEREGYEETLTVNVLSTFLLALLLLPALRRTAARFNTAPHLTVVSSDAHAVANFRCRDAPAVLEALCGDADMLSRYGDTKLLQLLLTRALAQALDGRGESESESGVTAKKQPRVIVNTLNPGLCRSELFRHAPWPATWVLYISMRLFARTAEMGSRNLVAAATAPEDTHGKYLSDCKVWEPSRFGRSPDGANVQRRVFAELLEVLEKIEPGVTANI</sequence>
<dbReference type="PANTHER" id="PTHR43157:SF31">
    <property type="entry name" value="PHOSPHATIDYLINOSITOL-GLYCAN BIOSYNTHESIS CLASS F PROTEIN"/>
    <property type="match status" value="1"/>
</dbReference>
<dbReference type="PANTHER" id="PTHR43157">
    <property type="entry name" value="PHOSPHATIDYLINOSITOL-GLYCAN BIOSYNTHESIS CLASS F PROTEIN-RELATED"/>
    <property type="match status" value="1"/>
</dbReference>
<dbReference type="PRINTS" id="PR00081">
    <property type="entry name" value="GDHRDH"/>
</dbReference>
<protein>
    <submittedName>
        <fullName evidence="2">Uncharacterized protein</fullName>
    </submittedName>
</protein>
<dbReference type="Pfam" id="PF00106">
    <property type="entry name" value="adh_short"/>
    <property type="match status" value="1"/>
</dbReference>
<keyword evidence="1" id="KW-0560">Oxidoreductase</keyword>
<gene>
    <name evidence="2" type="ORF">PG986_002063</name>
</gene>
<organism evidence="2 3">
    <name type="scientific">Apiospora aurea</name>
    <dbReference type="NCBI Taxonomy" id="335848"/>
    <lineage>
        <taxon>Eukaryota</taxon>
        <taxon>Fungi</taxon>
        <taxon>Dikarya</taxon>
        <taxon>Ascomycota</taxon>
        <taxon>Pezizomycotina</taxon>
        <taxon>Sordariomycetes</taxon>
        <taxon>Xylariomycetidae</taxon>
        <taxon>Amphisphaeriales</taxon>
        <taxon>Apiosporaceae</taxon>
        <taxon>Apiospora</taxon>
    </lineage>
</organism>
<accession>A0ABR1QZK8</accession>
<dbReference type="EMBL" id="JAQQWE010000001">
    <property type="protein sequence ID" value="KAK7967786.1"/>
    <property type="molecule type" value="Genomic_DNA"/>
</dbReference>
<comment type="caution">
    <text evidence="2">The sequence shown here is derived from an EMBL/GenBank/DDBJ whole genome shotgun (WGS) entry which is preliminary data.</text>
</comment>
<proteinExistence type="predicted"/>
<name>A0ABR1QZK8_9PEZI</name>
<dbReference type="SUPFAM" id="SSF51735">
    <property type="entry name" value="NAD(P)-binding Rossmann-fold domains"/>
    <property type="match status" value="1"/>
</dbReference>